<evidence type="ECO:0000313" key="1">
    <source>
        <dbReference type="EMBL" id="EOQ97417.1"/>
    </source>
</evidence>
<proteinExistence type="predicted"/>
<protein>
    <submittedName>
        <fullName evidence="1">Uncharacterized protein</fullName>
    </submittedName>
</protein>
<name>R9A5N9_9LEPT</name>
<reference evidence="1" key="1">
    <citation type="submission" date="2013-04" db="EMBL/GenBank/DDBJ databases">
        <authorList>
            <person name="Harkins D.M."/>
            <person name="Durkin A.S."/>
            <person name="Brinkac L.M."/>
            <person name="Haft D.H."/>
            <person name="Selengut J.D."/>
            <person name="Sanka R."/>
            <person name="DePew J."/>
            <person name="Purushe J."/>
            <person name="Galloway R.L."/>
            <person name="Vinetz J.M."/>
            <person name="Sutton G.G."/>
            <person name="Nierman W.C."/>
            <person name="Fouts D.E."/>
        </authorList>
    </citation>
    <scope>NUCLEOTIDE SEQUENCE [LARGE SCALE GENOMIC DNA]</scope>
    <source>
        <strain evidence="1">CDC</strain>
    </source>
</reference>
<gene>
    <name evidence="1" type="ORF">LEP1GSC195_2257</name>
</gene>
<comment type="caution">
    <text evidence="1">The sequence shown here is derived from an EMBL/GenBank/DDBJ whole genome shotgun (WGS) entry which is preliminary data.</text>
</comment>
<organism evidence="1 2">
    <name type="scientific">Leptospira wolbachii serovar Codice str. CDC</name>
    <dbReference type="NCBI Taxonomy" id="1218599"/>
    <lineage>
        <taxon>Bacteria</taxon>
        <taxon>Pseudomonadati</taxon>
        <taxon>Spirochaetota</taxon>
        <taxon>Spirochaetia</taxon>
        <taxon>Leptospirales</taxon>
        <taxon>Leptospiraceae</taxon>
        <taxon>Leptospira</taxon>
    </lineage>
</organism>
<accession>R9A5N9</accession>
<keyword evidence="2" id="KW-1185">Reference proteome</keyword>
<evidence type="ECO:0000313" key="2">
    <source>
        <dbReference type="Proteomes" id="UP000013984"/>
    </source>
</evidence>
<sequence length="41" mass="4794">MPGSWGLRIYWKWESTNNGYHAEEITKVRNDFHGEEIVTAA</sequence>
<dbReference type="EMBL" id="AOGZ02000014">
    <property type="protein sequence ID" value="EOQ97417.1"/>
    <property type="molecule type" value="Genomic_DNA"/>
</dbReference>
<dbReference type="AlphaFoldDB" id="R9A5N9"/>
<dbReference type="Proteomes" id="UP000013984">
    <property type="component" value="Unassembled WGS sequence"/>
</dbReference>
<dbReference type="STRING" id="1218599.LEP1GSC195_2257"/>